<accession>A0A1L5F682</accession>
<feature type="coiled-coil region" evidence="1">
    <location>
        <begin position="361"/>
        <end position="398"/>
    </location>
</feature>
<evidence type="ECO:0008006" key="5">
    <source>
        <dbReference type="Google" id="ProtNLM"/>
    </source>
</evidence>
<keyword evidence="2" id="KW-0472">Membrane</keyword>
<keyword evidence="2" id="KW-0812">Transmembrane</keyword>
<protein>
    <recommendedName>
        <fullName evidence="5">Pilus assembly protein PilM</fullName>
    </recommendedName>
</protein>
<gene>
    <name evidence="3" type="ORF">BS101_06935</name>
</gene>
<name>A0A1L5F682_CLOKL</name>
<feature type="transmembrane region" description="Helical" evidence="2">
    <location>
        <begin position="326"/>
        <end position="348"/>
    </location>
</feature>
<evidence type="ECO:0000313" key="3">
    <source>
        <dbReference type="EMBL" id="APM38492.1"/>
    </source>
</evidence>
<evidence type="ECO:0000313" key="4">
    <source>
        <dbReference type="Proteomes" id="UP000184604"/>
    </source>
</evidence>
<keyword evidence="2" id="KW-1133">Transmembrane helix</keyword>
<dbReference type="Gene3D" id="3.30.420.40">
    <property type="match status" value="2"/>
</dbReference>
<reference evidence="3 4" key="1">
    <citation type="submission" date="2016-12" db="EMBL/GenBank/DDBJ databases">
        <title>Complete genome sequence of Clostridium kluyveri JZZ isolated from the pit mud of a Chinese flavor liquor-making factory.</title>
        <authorList>
            <person name="Wang Y."/>
        </authorList>
    </citation>
    <scope>NUCLEOTIDE SEQUENCE [LARGE SCALE GENOMIC DNA]</scope>
    <source>
        <strain evidence="3 4">JZZ</strain>
    </source>
</reference>
<dbReference type="Gene3D" id="3.30.1490.300">
    <property type="match status" value="1"/>
</dbReference>
<keyword evidence="1" id="KW-0175">Coiled coil</keyword>
<dbReference type="Proteomes" id="UP000184604">
    <property type="component" value="Chromosome"/>
</dbReference>
<dbReference type="RefSeq" id="WP_073538162.1">
    <property type="nucleotide sequence ID" value="NZ_CP018335.1"/>
</dbReference>
<dbReference type="InterPro" id="IPR043129">
    <property type="entry name" value="ATPase_NBD"/>
</dbReference>
<dbReference type="EMBL" id="CP018335">
    <property type="protein sequence ID" value="APM38492.1"/>
    <property type="molecule type" value="Genomic_DNA"/>
</dbReference>
<dbReference type="PANTHER" id="PTHR32432">
    <property type="entry name" value="CELL DIVISION PROTEIN FTSA-RELATED"/>
    <property type="match status" value="1"/>
</dbReference>
<dbReference type="AlphaFoldDB" id="A0A1L5F682"/>
<dbReference type="PANTHER" id="PTHR32432:SF3">
    <property type="entry name" value="ETHANOLAMINE UTILIZATION PROTEIN EUTJ"/>
    <property type="match status" value="1"/>
</dbReference>
<dbReference type="InterPro" id="IPR050696">
    <property type="entry name" value="FtsA/MreB"/>
</dbReference>
<sequence length="491" mass="56115">MSSKMVFSFKENYADVAVVSKLINKIKIKKAARIEENSGDISGGEPYANEYNLNKIKNIREKFKIINRNVGIILNWDNIVTRIIDVPLMNKKDLKNFIENNIEGYFAVSMNEYCSDYEIVSVDKKQHKKGKMSIMLTVVPRIKLKKILDFIKYCGLNPVSVGIYPDYISNLFLGTDSSTAVIDVNSGKATLTILDKEKIFLYSHISNENYQKDEEDFSDVLENIDYFLNFYSTRHFGNRVEKLYIMGEFYNNPNLYNLINNQTSVEPVVGIPLKLSKLIKNSPVDINIYGDILGYFIPVKNVYNKKIDFIDKLYRKKKAKISADRIIITEAIICILITLITAVGVFIYSKISLPKYDTTALNLQIAALGDVQKNIDKLEQQKKEYEEKANNMEKINNDEFDYIGILDILRQGLPKEVSIKNIAMDRDNVNVTFNINNSTLDGARVIVALNKMNVFEPVELSQIELDDNVKEITLNLKIINSYKGVNISGKK</sequence>
<proteinExistence type="predicted"/>
<dbReference type="SUPFAM" id="SSF53067">
    <property type="entry name" value="Actin-like ATPase domain"/>
    <property type="match status" value="1"/>
</dbReference>
<evidence type="ECO:0000256" key="2">
    <source>
        <dbReference type="SAM" id="Phobius"/>
    </source>
</evidence>
<dbReference type="OrthoDB" id="1793583at2"/>
<evidence type="ECO:0000256" key="1">
    <source>
        <dbReference type="SAM" id="Coils"/>
    </source>
</evidence>
<organism evidence="3 4">
    <name type="scientific">Clostridium kluyveri</name>
    <dbReference type="NCBI Taxonomy" id="1534"/>
    <lineage>
        <taxon>Bacteria</taxon>
        <taxon>Bacillati</taxon>
        <taxon>Bacillota</taxon>
        <taxon>Clostridia</taxon>
        <taxon>Eubacteriales</taxon>
        <taxon>Clostridiaceae</taxon>
        <taxon>Clostridium</taxon>
    </lineage>
</organism>